<keyword evidence="1" id="KW-0456">Lyase</keyword>
<dbReference type="InterPro" id="IPR006680">
    <property type="entry name" value="Amidohydro-rel"/>
</dbReference>
<organism evidence="3 4">
    <name type="scientific">Gordonia otitidis (strain DSM 44809 / CCUG 52243 / JCM 12355 / NBRC 100426 / IFM 10032)</name>
    <dbReference type="NCBI Taxonomy" id="1108044"/>
    <lineage>
        <taxon>Bacteria</taxon>
        <taxon>Bacillati</taxon>
        <taxon>Actinomycetota</taxon>
        <taxon>Actinomycetes</taxon>
        <taxon>Mycobacteriales</taxon>
        <taxon>Gordoniaceae</taxon>
        <taxon>Gordonia</taxon>
    </lineage>
</organism>
<dbReference type="GO" id="GO:0016831">
    <property type="term" value="F:carboxy-lyase activity"/>
    <property type="evidence" value="ECO:0007669"/>
    <property type="project" value="InterPro"/>
</dbReference>
<dbReference type="CDD" id="cd01292">
    <property type="entry name" value="metallo-dependent_hydrolases"/>
    <property type="match status" value="1"/>
</dbReference>
<feature type="domain" description="Amidohydrolase-related" evidence="2">
    <location>
        <begin position="8"/>
        <end position="280"/>
    </location>
</feature>
<protein>
    <submittedName>
        <fullName evidence="3">Hydrolase</fullName>
    </submittedName>
</protein>
<sequence length="291" mass="32084">MIGDRLLVDSHVHAPLLDSLAPAWLEWADEFSGRHPWRRGYDTSGQPDPCALDALFDEEGVDHALLFCEYSPKATGIQRIDDVVPLVEAYPHRFSLVANLNPHLHFPLVDELMRQVDLGAVALKLHPVHGGFDPGDRDLYPVYARCADLGLPVILHSGTSTFPGSRTSMGNPELLLDPVDYFREVQFVFAHGGRGWWYDVAAFMAQAKPNVWVDLAGLPPRKLPEYYARFDLDRLARKMIFGTDWPGVPGIRRNAEALAGLGLSSAALDGVLGGNALRVFTRIAGKVEVPA</sequence>
<dbReference type="Pfam" id="PF04909">
    <property type="entry name" value="Amidohydro_2"/>
    <property type="match status" value="1"/>
</dbReference>
<name>H5TFU3_GORO1</name>
<dbReference type="STRING" id="1108044.GOOTI_005_00290"/>
<comment type="caution">
    <text evidence="3">The sequence shown here is derived from an EMBL/GenBank/DDBJ whole genome shotgun (WGS) entry which is preliminary data.</text>
</comment>
<evidence type="ECO:0000313" key="4">
    <source>
        <dbReference type="Proteomes" id="UP000005038"/>
    </source>
</evidence>
<dbReference type="Proteomes" id="UP000005038">
    <property type="component" value="Unassembled WGS sequence"/>
</dbReference>
<keyword evidence="3" id="KW-0378">Hydrolase</keyword>
<dbReference type="AlphaFoldDB" id="H5TFU3"/>
<proteinExistence type="predicted"/>
<dbReference type="InterPro" id="IPR032466">
    <property type="entry name" value="Metal_Hydrolase"/>
</dbReference>
<dbReference type="GO" id="GO:0016787">
    <property type="term" value="F:hydrolase activity"/>
    <property type="evidence" value="ECO:0007669"/>
    <property type="project" value="UniProtKB-KW"/>
</dbReference>
<evidence type="ECO:0000259" key="2">
    <source>
        <dbReference type="Pfam" id="PF04909"/>
    </source>
</evidence>
<dbReference type="SUPFAM" id="SSF51556">
    <property type="entry name" value="Metallo-dependent hydrolases"/>
    <property type="match status" value="1"/>
</dbReference>
<dbReference type="InterPro" id="IPR032465">
    <property type="entry name" value="ACMSD"/>
</dbReference>
<dbReference type="RefSeq" id="WP_007236626.1">
    <property type="nucleotide sequence ID" value="NZ_BAFB01000005.1"/>
</dbReference>
<evidence type="ECO:0000256" key="1">
    <source>
        <dbReference type="ARBA" id="ARBA00023239"/>
    </source>
</evidence>
<evidence type="ECO:0000313" key="3">
    <source>
        <dbReference type="EMBL" id="GAB32351.1"/>
    </source>
</evidence>
<dbReference type="EMBL" id="BAFB01000005">
    <property type="protein sequence ID" value="GAB32351.1"/>
    <property type="molecule type" value="Genomic_DNA"/>
</dbReference>
<keyword evidence="4" id="KW-1185">Reference proteome</keyword>
<accession>H5TFU3</accession>
<gene>
    <name evidence="3" type="ORF">GOOTI_005_00290</name>
</gene>
<dbReference type="PANTHER" id="PTHR21240">
    <property type="entry name" value="2-AMINO-3-CARBOXYLMUCONATE-6-SEMIALDEHYDE DECARBOXYLASE"/>
    <property type="match status" value="1"/>
</dbReference>
<dbReference type="OrthoDB" id="1407586at2"/>
<dbReference type="Gene3D" id="3.20.20.140">
    <property type="entry name" value="Metal-dependent hydrolases"/>
    <property type="match status" value="1"/>
</dbReference>
<reference evidence="3" key="1">
    <citation type="submission" date="2012-02" db="EMBL/GenBank/DDBJ databases">
        <title>Whole genome shotgun sequence of Gordonia otitidis NBRC 100426.</title>
        <authorList>
            <person name="Yoshida I."/>
            <person name="Hosoyama A."/>
            <person name="Tsuchikane K."/>
            <person name="Katsumata H."/>
            <person name="Yamazaki S."/>
            <person name="Fujita N."/>
        </authorList>
    </citation>
    <scope>NUCLEOTIDE SEQUENCE [LARGE SCALE GENOMIC DNA]</scope>
    <source>
        <strain evidence="3">NBRC 100426</strain>
    </source>
</reference>